<feature type="compositionally biased region" description="Polar residues" evidence="6">
    <location>
        <begin position="179"/>
        <end position="195"/>
    </location>
</feature>
<feature type="region of interest" description="Disordered" evidence="6">
    <location>
        <begin position="179"/>
        <end position="215"/>
    </location>
</feature>
<dbReference type="GO" id="GO:0043015">
    <property type="term" value="F:gamma-tubulin binding"/>
    <property type="evidence" value="ECO:0007669"/>
    <property type="project" value="InterPro"/>
</dbReference>
<accession>A0A8D8M3M8</accession>
<dbReference type="InterPro" id="IPR007259">
    <property type="entry name" value="GCP"/>
</dbReference>
<reference evidence="9" key="1">
    <citation type="submission" date="2021-05" db="EMBL/GenBank/DDBJ databases">
        <authorList>
            <person name="Alioto T."/>
            <person name="Alioto T."/>
            <person name="Gomez Garrido J."/>
        </authorList>
    </citation>
    <scope>NUCLEOTIDE SEQUENCE</scope>
</reference>
<evidence type="ECO:0000256" key="4">
    <source>
        <dbReference type="ARBA" id="ARBA00022701"/>
    </source>
</evidence>
<dbReference type="Gene3D" id="1.20.120.1900">
    <property type="entry name" value="Gamma-tubulin complex, C-terminal domain"/>
    <property type="match status" value="1"/>
</dbReference>
<name>A0A8D8M3M8_9HEMI</name>
<keyword evidence="4" id="KW-0493">Microtubule</keyword>
<dbReference type="Pfam" id="PF17681">
    <property type="entry name" value="GCP_N_terminal"/>
    <property type="match status" value="1"/>
</dbReference>
<feature type="domain" description="Gamma tubulin complex component C-terminal" evidence="7">
    <location>
        <begin position="558"/>
        <end position="883"/>
    </location>
</feature>
<feature type="compositionally biased region" description="Low complexity" evidence="6">
    <location>
        <begin position="201"/>
        <end position="215"/>
    </location>
</feature>
<dbReference type="GO" id="GO:0051225">
    <property type="term" value="P:spindle assembly"/>
    <property type="evidence" value="ECO:0007669"/>
    <property type="project" value="TreeGrafter"/>
</dbReference>
<dbReference type="GO" id="GO:0051321">
    <property type="term" value="P:meiotic cell cycle"/>
    <property type="evidence" value="ECO:0007669"/>
    <property type="project" value="TreeGrafter"/>
</dbReference>
<dbReference type="GO" id="GO:0000922">
    <property type="term" value="C:spindle pole"/>
    <property type="evidence" value="ECO:0007669"/>
    <property type="project" value="InterPro"/>
</dbReference>
<dbReference type="GO" id="GO:0031122">
    <property type="term" value="P:cytoplasmic microtubule organization"/>
    <property type="evidence" value="ECO:0007669"/>
    <property type="project" value="TreeGrafter"/>
</dbReference>
<sequence>MAPLKSSNPNNPFESLATCVAKGNENVDLKKLSKLALQVLVSSDSLSTSNSMSELDEQTLLENVKCQIRLVNSDKHATIFENVHKKLSRLEMNTTTRLDILKFLLKLSEFSARRIQNANVNVFHTNRLNINDSIQMIYNSTMGTTPSSYPESSYTNIGSSYTNIGSNTSISTVVSSQINSTSIPNSKDNNSSTNRKPWKISSSVSKISSPSRNSSQQQLYDSSISRVSVSEQEIIQDLIFCLQGIEGKYIKSDGQHGFKLDSKVHVEKRSIVLNAMELGYLYNTISSYANLSKHKGFVRQGLVCALRDELATYYHSLSLIHAQTSSLPPRTSSQTPSSPNTFIDSPLSEVGHTLPSNTRGLPPSFSLIRLMTWAKTQISRFQCLSDVLAATDGLTGGALISSVARFVHVGHLDLQRCVTGLLSAMTRPFFLLISQWMVEGTLRDPHGEFFVCEDSHLNSSYVWDGKYRLSESKIPSFMSKLTAEHILRAGICINFLQSICNEKTPLGGSRKALRDLENNSGDLLSMVRPCNQLSALIEQTYAENSKMVLNVLVTKFGLYEHLQGLRRYMLLGQGDFIHCLMKLLIAELNKPASHLHSAYLHEVLDAAIRGTNAQYDTKDVLTRLTIKTLVVSSKDLGWDIFVLDYNLNGPLEQILRVKDSPYSTTFKFLWSMKRLDYILSMIWEKQVFATKQLRKLTELSALLKQGSGLISEMVHFSHQFQYYISFEVVETAWQKFDSLVHAATSLRTVIEEHKHFLRSILEGTMQDEKSKHFKFHLASITRCILELKSLQESFIMSCEKELKRRTDLETKIEEYGTNEEEQKRHERYLAKFRAKLIPDMKAQYTTITKSYHSTLNKFLLDLSTHPNVALKLLANRFDFNEHYQRSHSELSECVKFRRTSDYNTSIGSTLDRSGNTLDTSVIGDSLNRTGPGL</sequence>
<dbReference type="GO" id="GO:0007020">
    <property type="term" value="P:microtubule nucleation"/>
    <property type="evidence" value="ECO:0007669"/>
    <property type="project" value="InterPro"/>
</dbReference>
<evidence type="ECO:0000313" key="9">
    <source>
        <dbReference type="EMBL" id="CAG6620113.1"/>
    </source>
</evidence>
<dbReference type="GO" id="GO:0000278">
    <property type="term" value="P:mitotic cell cycle"/>
    <property type="evidence" value="ECO:0007669"/>
    <property type="project" value="TreeGrafter"/>
</dbReference>
<comment type="subcellular location">
    <subcellularLocation>
        <location evidence="1">Cytoplasm</location>
        <location evidence="1">Cytoskeleton</location>
    </subcellularLocation>
</comment>
<dbReference type="Pfam" id="PF04130">
    <property type="entry name" value="GCP_C_terminal"/>
    <property type="match status" value="1"/>
</dbReference>
<dbReference type="InterPro" id="IPR042241">
    <property type="entry name" value="GCP_C_sf"/>
</dbReference>
<feature type="domain" description="Gamma tubulin complex component protein N-terminal" evidence="8">
    <location>
        <begin position="235"/>
        <end position="555"/>
    </location>
</feature>
<keyword evidence="3" id="KW-0963">Cytoplasm</keyword>
<evidence type="ECO:0000259" key="7">
    <source>
        <dbReference type="Pfam" id="PF04130"/>
    </source>
</evidence>
<evidence type="ECO:0000259" key="8">
    <source>
        <dbReference type="Pfam" id="PF17681"/>
    </source>
</evidence>
<evidence type="ECO:0000256" key="6">
    <source>
        <dbReference type="SAM" id="MobiDB-lite"/>
    </source>
</evidence>
<organism evidence="9">
    <name type="scientific">Cacopsylla melanoneura</name>
    <dbReference type="NCBI Taxonomy" id="428564"/>
    <lineage>
        <taxon>Eukaryota</taxon>
        <taxon>Metazoa</taxon>
        <taxon>Ecdysozoa</taxon>
        <taxon>Arthropoda</taxon>
        <taxon>Hexapoda</taxon>
        <taxon>Insecta</taxon>
        <taxon>Pterygota</taxon>
        <taxon>Neoptera</taxon>
        <taxon>Paraneoptera</taxon>
        <taxon>Hemiptera</taxon>
        <taxon>Sternorrhyncha</taxon>
        <taxon>Psylloidea</taxon>
        <taxon>Psyllidae</taxon>
        <taxon>Psyllinae</taxon>
        <taxon>Cacopsylla</taxon>
    </lineage>
</organism>
<keyword evidence="5" id="KW-0206">Cytoskeleton</keyword>
<evidence type="ECO:0000256" key="1">
    <source>
        <dbReference type="ARBA" id="ARBA00004245"/>
    </source>
</evidence>
<evidence type="ECO:0000256" key="3">
    <source>
        <dbReference type="ARBA" id="ARBA00022490"/>
    </source>
</evidence>
<dbReference type="GO" id="GO:0051011">
    <property type="term" value="F:microtubule minus-end binding"/>
    <property type="evidence" value="ECO:0007669"/>
    <property type="project" value="TreeGrafter"/>
</dbReference>
<dbReference type="PANTHER" id="PTHR19302:SF14">
    <property type="entry name" value="GAMMA-TUBULIN COMPLEX COMPONENT 3"/>
    <property type="match status" value="1"/>
</dbReference>
<dbReference type="PANTHER" id="PTHR19302">
    <property type="entry name" value="GAMMA TUBULIN COMPLEX PROTEIN"/>
    <property type="match status" value="1"/>
</dbReference>
<dbReference type="AlphaFoldDB" id="A0A8D8M3M8"/>
<protein>
    <submittedName>
        <fullName evidence="9">Gamma-tubulin complex component 3</fullName>
    </submittedName>
</protein>
<dbReference type="EMBL" id="HBUF01047058">
    <property type="protein sequence ID" value="CAG6620113.1"/>
    <property type="molecule type" value="Transcribed_RNA"/>
</dbReference>
<dbReference type="GO" id="GO:0000930">
    <property type="term" value="C:gamma-tubulin complex"/>
    <property type="evidence" value="ECO:0007669"/>
    <property type="project" value="TreeGrafter"/>
</dbReference>
<dbReference type="GO" id="GO:0005874">
    <property type="term" value="C:microtubule"/>
    <property type="evidence" value="ECO:0007669"/>
    <property type="project" value="UniProtKB-KW"/>
</dbReference>
<proteinExistence type="inferred from homology"/>
<evidence type="ECO:0000256" key="2">
    <source>
        <dbReference type="ARBA" id="ARBA00010337"/>
    </source>
</evidence>
<dbReference type="InterPro" id="IPR040457">
    <property type="entry name" value="GCP_C"/>
</dbReference>
<dbReference type="InterPro" id="IPR041470">
    <property type="entry name" value="GCP_N"/>
</dbReference>
<evidence type="ECO:0000256" key="5">
    <source>
        <dbReference type="ARBA" id="ARBA00023212"/>
    </source>
</evidence>
<comment type="similarity">
    <text evidence="2">Belongs to the TUBGCP family.</text>
</comment>